<evidence type="ECO:0000313" key="2">
    <source>
        <dbReference type="Proteomes" id="UP000807469"/>
    </source>
</evidence>
<protein>
    <submittedName>
        <fullName evidence="1">Uncharacterized protein</fullName>
    </submittedName>
</protein>
<sequence>MMSNCAVIDQHSSRPRLSVYLICSSAQLVCLILQDFVFHARCPEIEHLILSTMLTIVLIHRFCSSFSFAYCRGTEAEVDHITFPLAATHPVNFLTRKLPINHEFAF</sequence>
<dbReference type="AlphaFoldDB" id="A0A9P6CT56"/>
<proteinExistence type="predicted"/>
<keyword evidence="2" id="KW-1185">Reference proteome</keyword>
<accession>A0A9P6CT56</accession>
<organism evidence="1 2">
    <name type="scientific">Pholiota conissans</name>
    <dbReference type="NCBI Taxonomy" id="109636"/>
    <lineage>
        <taxon>Eukaryota</taxon>
        <taxon>Fungi</taxon>
        <taxon>Dikarya</taxon>
        <taxon>Basidiomycota</taxon>
        <taxon>Agaricomycotina</taxon>
        <taxon>Agaricomycetes</taxon>
        <taxon>Agaricomycetidae</taxon>
        <taxon>Agaricales</taxon>
        <taxon>Agaricineae</taxon>
        <taxon>Strophariaceae</taxon>
        <taxon>Pholiota</taxon>
    </lineage>
</organism>
<gene>
    <name evidence="1" type="ORF">BDN70DRAFT_715187</name>
</gene>
<name>A0A9P6CT56_9AGAR</name>
<reference evidence="1" key="1">
    <citation type="submission" date="2020-11" db="EMBL/GenBank/DDBJ databases">
        <authorList>
            <consortium name="DOE Joint Genome Institute"/>
            <person name="Ahrendt S."/>
            <person name="Riley R."/>
            <person name="Andreopoulos W."/>
            <person name="Labutti K."/>
            <person name="Pangilinan J."/>
            <person name="Ruiz-Duenas F.J."/>
            <person name="Barrasa J.M."/>
            <person name="Sanchez-Garcia M."/>
            <person name="Camarero S."/>
            <person name="Miyauchi S."/>
            <person name="Serrano A."/>
            <person name="Linde D."/>
            <person name="Babiker R."/>
            <person name="Drula E."/>
            <person name="Ayuso-Fernandez I."/>
            <person name="Pacheco R."/>
            <person name="Padilla G."/>
            <person name="Ferreira P."/>
            <person name="Barriuso J."/>
            <person name="Kellner H."/>
            <person name="Castanera R."/>
            <person name="Alfaro M."/>
            <person name="Ramirez L."/>
            <person name="Pisabarro A.G."/>
            <person name="Kuo A."/>
            <person name="Tritt A."/>
            <person name="Lipzen A."/>
            <person name="He G."/>
            <person name="Yan M."/>
            <person name="Ng V."/>
            <person name="Cullen D."/>
            <person name="Martin F."/>
            <person name="Rosso M.-N."/>
            <person name="Henrissat B."/>
            <person name="Hibbett D."/>
            <person name="Martinez A.T."/>
            <person name="Grigoriev I.V."/>
        </authorList>
    </citation>
    <scope>NUCLEOTIDE SEQUENCE</scope>
    <source>
        <strain evidence="1">CIRM-BRFM 674</strain>
    </source>
</reference>
<dbReference type="EMBL" id="MU155222">
    <property type="protein sequence ID" value="KAF9478986.1"/>
    <property type="molecule type" value="Genomic_DNA"/>
</dbReference>
<evidence type="ECO:0000313" key="1">
    <source>
        <dbReference type="EMBL" id="KAF9478986.1"/>
    </source>
</evidence>
<dbReference type="Proteomes" id="UP000807469">
    <property type="component" value="Unassembled WGS sequence"/>
</dbReference>
<comment type="caution">
    <text evidence="1">The sequence shown here is derived from an EMBL/GenBank/DDBJ whole genome shotgun (WGS) entry which is preliminary data.</text>
</comment>